<accession>A0A1G2P6R1</accession>
<dbReference type="Proteomes" id="UP000176355">
    <property type="component" value="Unassembled WGS sequence"/>
</dbReference>
<dbReference type="STRING" id="1802333.A3G03_00565"/>
<dbReference type="EMBL" id="MHSL01000011">
    <property type="protein sequence ID" value="OHA44036.1"/>
    <property type="molecule type" value="Genomic_DNA"/>
</dbReference>
<evidence type="ECO:0000313" key="2">
    <source>
        <dbReference type="Proteomes" id="UP000176355"/>
    </source>
</evidence>
<gene>
    <name evidence="1" type="ORF">A3G03_00565</name>
</gene>
<comment type="caution">
    <text evidence="1">The sequence shown here is derived from an EMBL/GenBank/DDBJ whole genome shotgun (WGS) entry which is preliminary data.</text>
</comment>
<evidence type="ECO:0000313" key="1">
    <source>
        <dbReference type="EMBL" id="OHA44036.1"/>
    </source>
</evidence>
<dbReference type="AlphaFoldDB" id="A0A1G2P6R1"/>
<proteinExistence type="predicted"/>
<sequence length="196" mass="21529">MRIPVADRDLARGRVEINTRNIATRGTRTGTECDHFPVKVFACLQEIGITVDEPLGQCCRGDASVPDLLGREIFSVDIAKLGFLRIPDPDGIGAAPGVASNHRVEIVVELPPIETFVDTALLVDRSDGIAFVGNRLMHNNETGRVIRRCGHLEFAEIGSDVVVVEVVFLPPLGFLGRDFHPFWETAIPDDTKYRLA</sequence>
<protein>
    <submittedName>
        <fullName evidence="1">Uncharacterized protein</fullName>
    </submittedName>
</protein>
<organism evidence="1 2">
    <name type="scientific">Candidatus Taylorbacteria bacterium RIFCSPLOWO2_12_FULL_44_15c</name>
    <dbReference type="NCBI Taxonomy" id="1802333"/>
    <lineage>
        <taxon>Bacteria</taxon>
        <taxon>Candidatus Tayloriibacteriota</taxon>
    </lineage>
</organism>
<reference evidence="1 2" key="1">
    <citation type="journal article" date="2016" name="Nat. Commun.">
        <title>Thousands of microbial genomes shed light on interconnected biogeochemical processes in an aquifer system.</title>
        <authorList>
            <person name="Anantharaman K."/>
            <person name="Brown C.T."/>
            <person name="Hug L.A."/>
            <person name="Sharon I."/>
            <person name="Castelle C.J."/>
            <person name="Probst A.J."/>
            <person name="Thomas B.C."/>
            <person name="Singh A."/>
            <person name="Wilkins M.J."/>
            <person name="Karaoz U."/>
            <person name="Brodie E.L."/>
            <person name="Williams K.H."/>
            <person name="Hubbard S.S."/>
            <person name="Banfield J.F."/>
        </authorList>
    </citation>
    <scope>NUCLEOTIDE SEQUENCE [LARGE SCALE GENOMIC DNA]</scope>
</reference>
<name>A0A1G2P6R1_9BACT</name>